<dbReference type="Gene3D" id="3.10.580.10">
    <property type="entry name" value="CBS-domain"/>
    <property type="match status" value="2"/>
</dbReference>
<dbReference type="OrthoDB" id="65817at2157"/>
<sequence length="332" mass="36552">MEPIVLIDADRCVGCYMCQRACALAQCLEINELSRLAEVVRPEDCTGCGACERACPYDCIVVLNDGIDVASRAKVTLSRVRRYMNRHLVTVSPEVTVREGAKIMTERGVGSLLILEDRLKILTETDVLEAWSNRLEQESVGKLAKDAITVEGSATVEEALKIMVDRNIGHLPVTERGKVSGMLSIRDALRSLSTTSPVLREEAVAVNPKDIVKKYATPVPVVGEITNSEAYAVMKREGTKALLVRRGDSIGLLSIRDLTRALGKGRDLRDPVEPRWGVTVLSGNEEISKALAMMMEHNLRHIPVKDGESWKILSVKEVAKQAVWVRGVTRVP</sequence>
<dbReference type="Pfam" id="PF00571">
    <property type="entry name" value="CBS"/>
    <property type="match status" value="2"/>
</dbReference>
<dbReference type="STRING" id="671065.MetMK1DRAFT_00015090"/>
<dbReference type="InterPro" id="IPR000644">
    <property type="entry name" value="CBS_dom"/>
</dbReference>
<dbReference type="PROSITE" id="PS00198">
    <property type="entry name" value="4FE4S_FER_1"/>
    <property type="match status" value="1"/>
</dbReference>
<dbReference type="Gene3D" id="3.30.70.20">
    <property type="match status" value="1"/>
</dbReference>
<protein>
    <submittedName>
        <fullName evidence="5">Putative signal-transduction protein containing cAMP-binding and CBS domains</fullName>
    </submittedName>
</protein>
<dbReference type="PANTHER" id="PTHR43080">
    <property type="entry name" value="CBS DOMAIN-CONTAINING PROTEIN CBSX3, MITOCHONDRIAL"/>
    <property type="match status" value="1"/>
</dbReference>
<proteinExistence type="predicted"/>
<dbReference type="eggNOG" id="arCOG00959">
    <property type="taxonomic scope" value="Archaea"/>
</dbReference>
<accession>H2C4I7</accession>
<dbReference type="HOGENOM" id="CLU_851566_0_0_2"/>
<dbReference type="PROSITE" id="PS51371">
    <property type="entry name" value="CBS"/>
    <property type="match status" value="1"/>
</dbReference>
<dbReference type="InterPro" id="IPR051257">
    <property type="entry name" value="Diverse_CBS-Domain"/>
</dbReference>
<dbReference type="GO" id="GO:0016491">
    <property type="term" value="F:oxidoreductase activity"/>
    <property type="evidence" value="ECO:0007669"/>
    <property type="project" value="UniProtKB-ARBA"/>
</dbReference>
<dbReference type="PROSITE" id="PS51379">
    <property type="entry name" value="4FE4S_FER_2"/>
    <property type="match status" value="2"/>
</dbReference>
<dbReference type="RefSeq" id="WP_009072050.1">
    <property type="nucleotide sequence ID" value="NZ_JH597761.1"/>
</dbReference>
<evidence type="ECO:0000313" key="5">
    <source>
        <dbReference type="EMBL" id="EHP71005.1"/>
    </source>
</evidence>
<feature type="domain" description="CBS" evidence="3">
    <location>
        <begin position="143"/>
        <end position="202"/>
    </location>
</feature>
<organism evidence="5 6">
    <name type="scientific">Metallosphaera yellowstonensis MK1</name>
    <dbReference type="NCBI Taxonomy" id="671065"/>
    <lineage>
        <taxon>Archaea</taxon>
        <taxon>Thermoproteota</taxon>
        <taxon>Thermoprotei</taxon>
        <taxon>Sulfolobales</taxon>
        <taxon>Sulfolobaceae</taxon>
        <taxon>Metallosphaera</taxon>
    </lineage>
</organism>
<keyword evidence="6" id="KW-1185">Reference proteome</keyword>
<evidence type="ECO:0000256" key="2">
    <source>
        <dbReference type="PROSITE-ProRule" id="PRU00703"/>
    </source>
</evidence>
<dbReference type="InterPro" id="IPR017896">
    <property type="entry name" value="4Fe4S_Fe-S-bd"/>
</dbReference>
<dbReference type="SUPFAM" id="SSF54862">
    <property type="entry name" value="4Fe-4S ferredoxins"/>
    <property type="match status" value="1"/>
</dbReference>
<dbReference type="AlphaFoldDB" id="H2C4I7"/>
<dbReference type="InterPro" id="IPR046342">
    <property type="entry name" value="CBS_dom_sf"/>
</dbReference>
<dbReference type="Pfam" id="PF12838">
    <property type="entry name" value="Fer4_7"/>
    <property type="match status" value="1"/>
</dbReference>
<dbReference type="SUPFAM" id="SSF54631">
    <property type="entry name" value="CBS-domain pair"/>
    <property type="match status" value="2"/>
</dbReference>
<evidence type="ECO:0000256" key="1">
    <source>
        <dbReference type="ARBA" id="ARBA00023122"/>
    </source>
</evidence>
<dbReference type="SMART" id="SM00116">
    <property type="entry name" value="CBS"/>
    <property type="match status" value="3"/>
</dbReference>
<dbReference type="EMBL" id="JH597761">
    <property type="protein sequence ID" value="EHP71005.1"/>
    <property type="molecule type" value="Genomic_DNA"/>
</dbReference>
<evidence type="ECO:0000259" key="3">
    <source>
        <dbReference type="PROSITE" id="PS51371"/>
    </source>
</evidence>
<feature type="domain" description="4Fe-4S ferredoxin-type" evidence="4">
    <location>
        <begin position="36"/>
        <end position="65"/>
    </location>
</feature>
<keyword evidence="1 2" id="KW-0129">CBS domain</keyword>
<reference evidence="5 6" key="1">
    <citation type="submission" date="2012-01" db="EMBL/GenBank/DDBJ databases">
        <title>Improved High-Quality Draft sequence of Metallosphaera yellowstonensis MK1.</title>
        <authorList>
            <consortium name="US DOE Joint Genome Institute"/>
            <person name="Lucas S."/>
            <person name="Han J."/>
            <person name="Cheng J.-F."/>
            <person name="Goodwin L."/>
            <person name="Pitluck S."/>
            <person name="Peters L."/>
            <person name="Teshima H."/>
            <person name="Detter J.C."/>
            <person name="Han C."/>
            <person name="Tapia R."/>
            <person name="Land M."/>
            <person name="Hauser L."/>
            <person name="Kyrpides N."/>
            <person name="Kozubal M."/>
            <person name="Macur R.E."/>
            <person name="Jay Z."/>
            <person name="Inskeep W."/>
            <person name="Woyke T."/>
        </authorList>
    </citation>
    <scope>NUCLEOTIDE SEQUENCE [LARGE SCALE GENOMIC DNA]</scope>
    <source>
        <strain evidence="5 6">MK1</strain>
    </source>
</reference>
<evidence type="ECO:0000313" key="6">
    <source>
        <dbReference type="Proteomes" id="UP000003980"/>
    </source>
</evidence>
<dbReference type="InterPro" id="IPR017900">
    <property type="entry name" value="4Fe4S_Fe_S_CS"/>
</dbReference>
<dbReference type="PANTHER" id="PTHR43080:SF2">
    <property type="entry name" value="CBS DOMAIN-CONTAINING PROTEIN"/>
    <property type="match status" value="1"/>
</dbReference>
<feature type="domain" description="4Fe-4S ferredoxin-type" evidence="4">
    <location>
        <begin position="3"/>
        <end position="33"/>
    </location>
</feature>
<name>H2C4I7_9CREN</name>
<dbReference type="eggNOG" id="arCOG00600">
    <property type="taxonomic scope" value="Archaea"/>
</dbReference>
<evidence type="ECO:0000259" key="4">
    <source>
        <dbReference type="PROSITE" id="PS51379"/>
    </source>
</evidence>
<dbReference type="Proteomes" id="UP000003980">
    <property type="component" value="Unassembled WGS sequence"/>
</dbReference>
<gene>
    <name evidence="5" type="ORF">MetMK1DRAFT_00015090</name>
</gene>